<dbReference type="CDD" id="cd00167">
    <property type="entry name" value="SANT"/>
    <property type="match status" value="1"/>
</dbReference>
<reference evidence="8" key="1">
    <citation type="submission" date="2016-10" db="EMBL/GenBank/DDBJ databases">
        <authorList>
            <person name="Benchimol M."/>
            <person name="Almeida L.G."/>
            <person name="Vasconcelos A.T."/>
            <person name="Perreira-Neves A."/>
            <person name="Rosa I.A."/>
            <person name="Tasca T."/>
            <person name="Bogo M.R."/>
            <person name="de Souza W."/>
        </authorList>
    </citation>
    <scope>NUCLEOTIDE SEQUENCE [LARGE SCALE GENOMIC DNA]</scope>
    <source>
        <strain evidence="8">K</strain>
    </source>
</reference>
<proteinExistence type="predicted"/>
<evidence type="ECO:0000313" key="8">
    <source>
        <dbReference type="EMBL" id="OHT04526.1"/>
    </source>
</evidence>
<dbReference type="SUPFAM" id="SSF57850">
    <property type="entry name" value="RING/U-box"/>
    <property type="match status" value="1"/>
</dbReference>
<dbReference type="Pfam" id="PF00249">
    <property type="entry name" value="Myb_DNA-binding"/>
    <property type="match status" value="1"/>
</dbReference>
<evidence type="ECO:0000256" key="1">
    <source>
        <dbReference type="ARBA" id="ARBA00022723"/>
    </source>
</evidence>
<evidence type="ECO:0000259" key="7">
    <source>
        <dbReference type="PROSITE" id="PS51293"/>
    </source>
</evidence>
<dbReference type="VEuPathDB" id="TrichDB:TRFO_27970"/>
<dbReference type="Proteomes" id="UP000179807">
    <property type="component" value="Unassembled WGS sequence"/>
</dbReference>
<keyword evidence="3" id="KW-0862">Zinc</keyword>
<feature type="domain" description="ZZ-type" evidence="6">
    <location>
        <begin position="9"/>
        <end position="65"/>
    </location>
</feature>
<evidence type="ECO:0000259" key="5">
    <source>
        <dbReference type="PROSITE" id="PS50090"/>
    </source>
</evidence>
<dbReference type="PROSITE" id="PS50135">
    <property type="entry name" value="ZF_ZZ_2"/>
    <property type="match status" value="1"/>
</dbReference>
<dbReference type="Pfam" id="PF25299">
    <property type="entry name" value="ZZ_ADA2"/>
    <property type="match status" value="1"/>
</dbReference>
<protein>
    <submittedName>
        <fullName evidence="8">Myb-like DNA-binding domain containing protein</fullName>
    </submittedName>
</protein>
<evidence type="ECO:0000259" key="6">
    <source>
        <dbReference type="PROSITE" id="PS50135"/>
    </source>
</evidence>
<organism evidence="8 9">
    <name type="scientific">Tritrichomonas foetus</name>
    <dbReference type="NCBI Taxonomy" id="1144522"/>
    <lineage>
        <taxon>Eukaryota</taxon>
        <taxon>Metamonada</taxon>
        <taxon>Parabasalia</taxon>
        <taxon>Tritrichomonadida</taxon>
        <taxon>Tritrichomonadidae</taxon>
        <taxon>Tritrichomonas</taxon>
    </lineage>
</organism>
<gene>
    <name evidence="8" type="ORF">TRFO_27970</name>
</gene>
<dbReference type="Gene3D" id="1.10.10.10">
    <property type="entry name" value="Winged helix-like DNA-binding domain superfamily/Winged helix DNA-binding domain"/>
    <property type="match status" value="1"/>
</dbReference>
<dbReference type="InterPro" id="IPR043145">
    <property type="entry name" value="Znf_ZZ_sf"/>
</dbReference>
<comment type="caution">
    <text evidence="8">The sequence shown here is derived from an EMBL/GenBank/DDBJ whole genome shotgun (WGS) entry which is preliminary data.</text>
</comment>
<dbReference type="GeneID" id="94840583"/>
<dbReference type="PANTHER" id="PTHR12374:SF20">
    <property type="entry name" value="TRANSCRIPTIONAL ADAPTER 2-ALPHA"/>
    <property type="match status" value="1"/>
</dbReference>
<dbReference type="InterPro" id="IPR036388">
    <property type="entry name" value="WH-like_DNA-bd_sf"/>
</dbReference>
<dbReference type="SUPFAM" id="SSF46689">
    <property type="entry name" value="Homeodomain-like"/>
    <property type="match status" value="2"/>
</dbReference>
<sequence>MSQSKRLKKENTTCSCCRRVLLNERYVRCQRCLDYNQCLQCLSVGMETENHVRTHNFIVIEPKPGSLYTQDWDAHDEILLLYGVKIFGLGNWNDIANFMKSKNAIDCESHYIGVYLHSPTAPLPIADRILAPIPKPPPPPYDTRPVESCPSVAHEKHMNEKNKKEKTIPAEYSGYMPYRHEFEVDWNNDAEMLVAKIEFKIEEDTFESFKNKICLLLSYNGQLAERRFRTKVIEDWDVQNQEVKPVARGEKDELRVLGGLSKAERAIDNRIISLAPYYGYENMQRFSSGLHKRIRFVESIHKLYQWQKNGVRSHAEGDFFTSLLRCIKEGRIPHSEFDHWNELVTEFNRIHGEMSIKNDEFLSPTESQLCAIEHIHPQLYLGLKCLLVRESTWRGVLTKEDALKMDNEHQFEISKIYDLLLTVGILDFT</sequence>
<dbReference type="EMBL" id="MLAK01000790">
    <property type="protein sequence ID" value="OHT04526.1"/>
    <property type="molecule type" value="Genomic_DNA"/>
</dbReference>
<dbReference type="SMART" id="SM00717">
    <property type="entry name" value="SANT"/>
    <property type="match status" value="1"/>
</dbReference>
<dbReference type="InterPro" id="IPR017884">
    <property type="entry name" value="SANT_dom"/>
</dbReference>
<dbReference type="GO" id="GO:0003713">
    <property type="term" value="F:transcription coactivator activity"/>
    <property type="evidence" value="ECO:0007669"/>
    <property type="project" value="TreeGrafter"/>
</dbReference>
<dbReference type="PROSITE" id="PS50090">
    <property type="entry name" value="MYB_LIKE"/>
    <property type="match status" value="1"/>
</dbReference>
<dbReference type="Gene3D" id="1.10.10.60">
    <property type="entry name" value="Homeodomain-like"/>
    <property type="match status" value="1"/>
</dbReference>
<evidence type="ECO:0000256" key="4">
    <source>
        <dbReference type="PROSITE-ProRule" id="PRU00228"/>
    </source>
</evidence>
<keyword evidence="1" id="KW-0479">Metal-binding</keyword>
<dbReference type="OrthoDB" id="270417at2759"/>
<dbReference type="InterPro" id="IPR001005">
    <property type="entry name" value="SANT/Myb"/>
</dbReference>
<evidence type="ECO:0000256" key="2">
    <source>
        <dbReference type="ARBA" id="ARBA00022771"/>
    </source>
</evidence>
<dbReference type="InterPro" id="IPR055141">
    <property type="entry name" value="TADA2A_B-like_dom"/>
</dbReference>
<name>A0A1J4K4B3_9EUKA</name>
<dbReference type="GO" id="GO:0006357">
    <property type="term" value="P:regulation of transcription by RNA polymerase II"/>
    <property type="evidence" value="ECO:0007669"/>
    <property type="project" value="TreeGrafter"/>
</dbReference>
<evidence type="ECO:0000256" key="3">
    <source>
        <dbReference type="ARBA" id="ARBA00022833"/>
    </source>
</evidence>
<dbReference type="GO" id="GO:0003682">
    <property type="term" value="F:chromatin binding"/>
    <property type="evidence" value="ECO:0007669"/>
    <property type="project" value="TreeGrafter"/>
</dbReference>
<accession>A0A1J4K4B3</accession>
<dbReference type="AlphaFoldDB" id="A0A1J4K4B3"/>
<feature type="domain" description="SANT" evidence="7">
    <location>
        <begin position="67"/>
        <end position="119"/>
    </location>
</feature>
<dbReference type="RefSeq" id="XP_068357662.1">
    <property type="nucleotide sequence ID" value="XM_068505879.1"/>
</dbReference>
<keyword evidence="9" id="KW-1185">Reference proteome</keyword>
<dbReference type="Gene3D" id="3.30.60.90">
    <property type="match status" value="1"/>
</dbReference>
<dbReference type="GO" id="GO:0008270">
    <property type="term" value="F:zinc ion binding"/>
    <property type="evidence" value="ECO:0007669"/>
    <property type="project" value="UniProtKB-KW"/>
</dbReference>
<dbReference type="GO" id="GO:0006338">
    <property type="term" value="P:chromatin remodeling"/>
    <property type="evidence" value="ECO:0007669"/>
    <property type="project" value="TreeGrafter"/>
</dbReference>
<evidence type="ECO:0000313" key="9">
    <source>
        <dbReference type="Proteomes" id="UP000179807"/>
    </source>
</evidence>
<keyword evidence="2 4" id="KW-0863">Zinc-finger</keyword>
<dbReference type="GO" id="GO:0003677">
    <property type="term" value="F:DNA binding"/>
    <property type="evidence" value="ECO:0007669"/>
    <property type="project" value="UniProtKB-KW"/>
</dbReference>
<dbReference type="PROSITE" id="PS51293">
    <property type="entry name" value="SANT"/>
    <property type="match status" value="1"/>
</dbReference>
<dbReference type="PANTHER" id="PTHR12374">
    <property type="entry name" value="TRANSCRIPTIONAL ADAPTOR 2 ADA2 -RELATED"/>
    <property type="match status" value="1"/>
</dbReference>
<dbReference type="InterPro" id="IPR009057">
    <property type="entry name" value="Homeodomain-like_sf"/>
</dbReference>
<dbReference type="Pfam" id="PF22941">
    <property type="entry name" value="TADA2A-like_3rd"/>
    <property type="match status" value="1"/>
</dbReference>
<dbReference type="InterPro" id="IPR000433">
    <property type="entry name" value="Znf_ZZ"/>
</dbReference>
<dbReference type="GO" id="GO:0005634">
    <property type="term" value="C:nucleus"/>
    <property type="evidence" value="ECO:0007669"/>
    <property type="project" value="TreeGrafter"/>
</dbReference>
<feature type="domain" description="Myb-like" evidence="5">
    <location>
        <begin position="72"/>
        <end position="115"/>
    </location>
</feature>